<dbReference type="InterPro" id="IPR006175">
    <property type="entry name" value="YjgF/YER057c/UK114"/>
</dbReference>
<evidence type="ECO:0000313" key="8">
    <source>
        <dbReference type="Proteomes" id="UP000814176"/>
    </source>
</evidence>
<dbReference type="Gene3D" id="3.90.1490.10">
    <property type="entry name" value="putative n-type atp pyrophosphatase, domain 2"/>
    <property type="match status" value="1"/>
</dbReference>
<proteinExistence type="predicted"/>
<evidence type="ECO:0000256" key="4">
    <source>
        <dbReference type="ARBA" id="ARBA00031552"/>
    </source>
</evidence>
<keyword evidence="8" id="KW-1185">Reference proteome</keyword>
<dbReference type="NCBIfam" id="TIGR00290">
    <property type="entry name" value="MJ0570_dom"/>
    <property type="match status" value="1"/>
</dbReference>
<dbReference type="Pfam" id="PF01042">
    <property type="entry name" value="Ribonuc_L-PSP"/>
    <property type="match status" value="1"/>
</dbReference>
<dbReference type="Proteomes" id="UP000814176">
    <property type="component" value="Unassembled WGS sequence"/>
</dbReference>
<dbReference type="Gene3D" id="3.30.1330.40">
    <property type="entry name" value="RutC-like"/>
    <property type="match status" value="2"/>
</dbReference>
<dbReference type="InterPro" id="IPR014729">
    <property type="entry name" value="Rossmann-like_a/b/a_fold"/>
</dbReference>
<dbReference type="EMBL" id="JADCUA010000001">
    <property type="protein sequence ID" value="KAH9844214.1"/>
    <property type="molecule type" value="Genomic_DNA"/>
</dbReference>
<feature type="domain" description="Diphthamide synthase" evidence="6">
    <location>
        <begin position="1"/>
        <end position="80"/>
    </location>
</feature>
<evidence type="ECO:0000313" key="7">
    <source>
        <dbReference type="EMBL" id="KAH9844214.1"/>
    </source>
</evidence>
<comment type="catalytic activity">
    <reaction evidence="5">
        <text>diphthine-[translation elongation factor 2] + NH4(+) + ATP = diphthamide-[translation elongation factor 2] + AMP + diphosphate + H(+)</text>
        <dbReference type="Rhea" id="RHEA:19753"/>
        <dbReference type="Rhea" id="RHEA-COMP:10172"/>
        <dbReference type="Rhea" id="RHEA-COMP:10174"/>
        <dbReference type="ChEBI" id="CHEBI:15378"/>
        <dbReference type="ChEBI" id="CHEBI:16692"/>
        <dbReference type="ChEBI" id="CHEBI:28938"/>
        <dbReference type="ChEBI" id="CHEBI:30616"/>
        <dbReference type="ChEBI" id="CHEBI:33019"/>
        <dbReference type="ChEBI" id="CHEBI:82696"/>
        <dbReference type="ChEBI" id="CHEBI:456215"/>
        <dbReference type="EC" id="6.3.1.14"/>
    </reaction>
</comment>
<name>A0ABQ8KY27_9APHY</name>
<dbReference type="PANTHER" id="PTHR12196:SF2">
    <property type="entry name" value="DIPHTHINE--AMMONIA LIGASE"/>
    <property type="match status" value="1"/>
</dbReference>
<dbReference type="Pfam" id="PF01902">
    <property type="entry name" value="Diphthami_syn_2"/>
    <property type="match status" value="2"/>
</dbReference>
<dbReference type="InterPro" id="IPR035959">
    <property type="entry name" value="RutC-like_sf"/>
</dbReference>
<evidence type="ECO:0000256" key="2">
    <source>
        <dbReference type="ARBA" id="ARBA00018426"/>
    </source>
</evidence>
<dbReference type="Gene3D" id="3.40.50.620">
    <property type="entry name" value="HUPs"/>
    <property type="match status" value="1"/>
</dbReference>
<gene>
    <name evidence="7" type="ORF">C8Q71DRAFT_819760</name>
</gene>
<dbReference type="CDD" id="cd06155">
    <property type="entry name" value="eu_AANH_C_1"/>
    <property type="match status" value="1"/>
</dbReference>
<dbReference type="SUPFAM" id="SSF55298">
    <property type="entry name" value="YjgF-like"/>
    <property type="match status" value="2"/>
</dbReference>
<evidence type="ECO:0000256" key="1">
    <source>
        <dbReference type="ARBA" id="ARBA00012089"/>
    </source>
</evidence>
<reference evidence="7 8" key="1">
    <citation type="journal article" date="2021" name="Environ. Microbiol.">
        <title>Gene family expansions and transcriptome signatures uncover fungal adaptations to wood decay.</title>
        <authorList>
            <person name="Hage H."/>
            <person name="Miyauchi S."/>
            <person name="Viragh M."/>
            <person name="Drula E."/>
            <person name="Min B."/>
            <person name="Chaduli D."/>
            <person name="Navarro D."/>
            <person name="Favel A."/>
            <person name="Norest M."/>
            <person name="Lesage-Meessen L."/>
            <person name="Balint B."/>
            <person name="Merenyi Z."/>
            <person name="de Eugenio L."/>
            <person name="Morin E."/>
            <person name="Martinez A.T."/>
            <person name="Baldrian P."/>
            <person name="Stursova M."/>
            <person name="Martinez M.J."/>
            <person name="Novotny C."/>
            <person name="Magnuson J.K."/>
            <person name="Spatafora J.W."/>
            <person name="Maurice S."/>
            <person name="Pangilinan J."/>
            <person name="Andreopoulos W."/>
            <person name="LaButti K."/>
            <person name="Hundley H."/>
            <person name="Na H."/>
            <person name="Kuo A."/>
            <person name="Barry K."/>
            <person name="Lipzen A."/>
            <person name="Henrissat B."/>
            <person name="Riley R."/>
            <person name="Ahrendt S."/>
            <person name="Nagy L.G."/>
            <person name="Grigoriev I.V."/>
            <person name="Martin F."/>
            <person name="Rosso M.N."/>
        </authorList>
    </citation>
    <scope>NUCLEOTIDE SEQUENCE [LARGE SCALE GENOMIC DNA]</scope>
    <source>
        <strain evidence="7 8">CIRM-BRFM 1785</strain>
    </source>
</reference>
<feature type="domain" description="Diphthamide synthase" evidence="6">
    <location>
        <begin position="92"/>
        <end position="243"/>
    </location>
</feature>
<dbReference type="PANTHER" id="PTHR12196">
    <property type="entry name" value="DOMAIN OF UNKNOWN FUNCTION 71 DUF71 -CONTAINING PROTEIN"/>
    <property type="match status" value="1"/>
</dbReference>
<evidence type="ECO:0000256" key="5">
    <source>
        <dbReference type="ARBA" id="ARBA00048108"/>
    </source>
</evidence>
<comment type="caution">
    <text evidence="7">The sequence shown here is derived from an EMBL/GenBank/DDBJ whole genome shotgun (WGS) entry which is preliminary data.</text>
</comment>
<sequence>MKYVALLSGGKDSCYNLLHCAANGHQLVAAASLGPEHGKEELDSYMYQTVGQDAIQIVADALEVPLYRRVISGAAVEQGNEYGARSPASGHGVLGDETEDLYALLSTVKVSHPDVEGVSVGAIISNYQRIRVEHVCRRLSLTPLCYLWQRDQAELLSEMIEAGMEAVLIKVAGIGLKASHLGKTLAEMQPTLTKLNESYGSHICGEGGEYETLTLDCPLFRRKIRLIEVETVIHSDNDFATVAYLRVKNAVLEPKPEELHIGPAIPPLLSEVFAEVQNAVVRAVDRPSYPPDPSGMELVDDSSLHPPGTSVSKVGRWVAVANITASDSDGVLSTEDEVRNCFEQLQDHLATHSLSLSNCANINIFISSMDLFARVNAIYTTFFGSSPPARACVAVDLPAPIRVKLDAIAFVEQSPSERQAMHVQGLSYWAPANIGPYSQAIVAGERIFISGQIGLIPSSLSLPSPPSLALETALSFQHVQRVTNALQNNTGGGWDAHHQGVLYWLANASDVQRVRAASKIYPPDAVTPLLYLVVPTLPKGALVEKQVILHTGRCLVLDEDDEVVQQNVKPSYSQGAYEGTGGTRCHWEMSSFQETHASLAVVCFRHANAGVIAWLHTVQALRALGPHALSVRLFYRPSETSYMRECHEQLFAGLSNPPPTTFIPTRYISSRDDDYWDYAMFIVGS</sequence>
<protein>
    <recommendedName>
        <fullName evidence="2">Diphthine--ammonia ligase</fullName>
        <ecNumber evidence="1">6.3.1.14</ecNumber>
    </recommendedName>
    <alternativeName>
        <fullName evidence="3">Diphthamide synthase</fullName>
    </alternativeName>
    <alternativeName>
        <fullName evidence="4">Diphthamide synthetase</fullName>
    </alternativeName>
</protein>
<dbReference type="InterPro" id="IPR030662">
    <property type="entry name" value="DPH6/MJ0570"/>
</dbReference>
<organism evidence="7 8">
    <name type="scientific">Rhodofomes roseus</name>
    <dbReference type="NCBI Taxonomy" id="34475"/>
    <lineage>
        <taxon>Eukaryota</taxon>
        <taxon>Fungi</taxon>
        <taxon>Dikarya</taxon>
        <taxon>Basidiomycota</taxon>
        <taxon>Agaricomycotina</taxon>
        <taxon>Agaricomycetes</taxon>
        <taxon>Polyporales</taxon>
        <taxon>Rhodofomes</taxon>
    </lineage>
</organism>
<accession>A0ABQ8KY27</accession>
<evidence type="ECO:0000256" key="3">
    <source>
        <dbReference type="ARBA" id="ARBA00029814"/>
    </source>
</evidence>
<dbReference type="InterPro" id="IPR002761">
    <property type="entry name" value="Diphthami_syn_dom"/>
</dbReference>
<dbReference type="EC" id="6.3.1.14" evidence="1"/>
<dbReference type="RefSeq" id="XP_047785024.1">
    <property type="nucleotide sequence ID" value="XM_047926158.1"/>
</dbReference>
<dbReference type="GeneID" id="72006890"/>
<evidence type="ECO:0000259" key="6">
    <source>
        <dbReference type="Pfam" id="PF01902"/>
    </source>
</evidence>
<dbReference type="SUPFAM" id="SSF52402">
    <property type="entry name" value="Adenine nucleotide alpha hydrolases-like"/>
    <property type="match status" value="1"/>
</dbReference>
<dbReference type="CDD" id="cd01994">
    <property type="entry name" value="AANH_PF0828-like"/>
    <property type="match status" value="1"/>
</dbReference>